<feature type="domain" description="Tf2-1-like SH3-like" evidence="1">
    <location>
        <begin position="69"/>
        <end position="132"/>
    </location>
</feature>
<reference evidence="2" key="1">
    <citation type="journal article" date="2022" name="Front. Genet.">
        <title>Chromosome-Scale Assembly of the Dendrobium nobile Genome Provides Insights Into the Molecular Mechanism of the Biosynthesis of the Medicinal Active Ingredient of Dendrobium.</title>
        <authorList>
            <person name="Xu Q."/>
            <person name="Niu S.-C."/>
            <person name="Li K.-L."/>
            <person name="Zheng P.-J."/>
            <person name="Zhang X.-J."/>
            <person name="Jia Y."/>
            <person name="Liu Y."/>
            <person name="Niu Y.-X."/>
            <person name="Yu L.-H."/>
            <person name="Chen D.-F."/>
            <person name="Zhang G.-Q."/>
        </authorList>
    </citation>
    <scope>NUCLEOTIDE SEQUENCE</scope>
    <source>
        <tissue evidence="2">Leaf</tissue>
    </source>
</reference>
<dbReference type="InterPro" id="IPR056924">
    <property type="entry name" value="SH3_Tf2-1"/>
</dbReference>
<sequence length="160" mass="18567">MALYEALYGRKCRTPLCWAETGERKVIGSDLVDDATNKIRIIKERLQAVQDRQKKYYDTKHRFVEFSVGDFVFIKIRPMKGVLRFGKVGKLSPRYIGPFEIVERIGKVAYRLALPATYAVHNVFHVSSLRKYLSDDPSKIITEHVEIQPDLTYVEESDRI</sequence>
<dbReference type="Proteomes" id="UP000829196">
    <property type="component" value="Unassembled WGS sequence"/>
</dbReference>
<keyword evidence="3" id="KW-1185">Reference proteome</keyword>
<proteinExistence type="predicted"/>
<dbReference type="OrthoDB" id="779927at2759"/>
<dbReference type="EMBL" id="JAGYWB010000009">
    <property type="protein sequence ID" value="KAI0510715.1"/>
    <property type="molecule type" value="Genomic_DNA"/>
</dbReference>
<protein>
    <recommendedName>
        <fullName evidence="1">Tf2-1-like SH3-like domain-containing protein</fullName>
    </recommendedName>
</protein>
<evidence type="ECO:0000313" key="3">
    <source>
        <dbReference type="Proteomes" id="UP000829196"/>
    </source>
</evidence>
<evidence type="ECO:0000259" key="1">
    <source>
        <dbReference type="Pfam" id="PF24626"/>
    </source>
</evidence>
<dbReference type="Pfam" id="PF24626">
    <property type="entry name" value="SH3_Tf2-1"/>
    <property type="match status" value="1"/>
</dbReference>
<name>A0A8T3BFL9_DENNO</name>
<comment type="caution">
    <text evidence="2">The sequence shown here is derived from an EMBL/GenBank/DDBJ whole genome shotgun (WGS) entry which is preliminary data.</text>
</comment>
<dbReference type="AlphaFoldDB" id="A0A8T3BFL9"/>
<organism evidence="2 3">
    <name type="scientific">Dendrobium nobile</name>
    <name type="common">Orchid</name>
    <dbReference type="NCBI Taxonomy" id="94219"/>
    <lineage>
        <taxon>Eukaryota</taxon>
        <taxon>Viridiplantae</taxon>
        <taxon>Streptophyta</taxon>
        <taxon>Embryophyta</taxon>
        <taxon>Tracheophyta</taxon>
        <taxon>Spermatophyta</taxon>
        <taxon>Magnoliopsida</taxon>
        <taxon>Liliopsida</taxon>
        <taxon>Asparagales</taxon>
        <taxon>Orchidaceae</taxon>
        <taxon>Epidendroideae</taxon>
        <taxon>Malaxideae</taxon>
        <taxon>Dendrobiinae</taxon>
        <taxon>Dendrobium</taxon>
    </lineage>
</organism>
<evidence type="ECO:0000313" key="2">
    <source>
        <dbReference type="EMBL" id="KAI0510715.1"/>
    </source>
</evidence>
<accession>A0A8T3BFL9</accession>
<dbReference type="PANTHER" id="PTHR46148">
    <property type="entry name" value="CHROMO DOMAIN-CONTAINING PROTEIN"/>
    <property type="match status" value="1"/>
</dbReference>
<dbReference type="PANTHER" id="PTHR46148:SF60">
    <property type="entry name" value="CHROMO DOMAIN-CONTAINING PROTEIN"/>
    <property type="match status" value="1"/>
</dbReference>
<gene>
    <name evidence="2" type="ORF">KFK09_011324</name>
</gene>